<evidence type="ECO:0000259" key="2">
    <source>
        <dbReference type="Pfam" id="PF22725"/>
    </source>
</evidence>
<dbReference type="Pfam" id="PF22725">
    <property type="entry name" value="GFO_IDH_MocA_C3"/>
    <property type="match status" value="1"/>
</dbReference>
<sequence>MKVCIVGSSGHYGYVLDSLSEEVEIVAVSPGVPGEDINSLLSKLRQASIEPRIYEDHLQMLKTEKPDVVVINTHFHMNGKILQEALQMGIHAFVEKPIATNFEDLLQIQKLYTKVEGKVFFTAMFGLRYRPWFLTAKKLVESGAIGEIRLIHAQKSYKLGQRPCFFKKRDTFGGTIVWVGIHAIDWIHWISRLHYLSVYALQSRIANSGHGELEVTGACLFELEHEVVATLTVDYLRPQGAETHDDDRLRLVGTKAVLEVIDRRVILTDQTGTHLFESQAQGCIFEDFLNQILGKGKCMVTPEESIYVTHVALCAREAADTKRIVKI</sequence>
<comment type="caution">
    <text evidence="3">The sequence shown here is derived from an EMBL/GenBank/DDBJ whole genome shotgun (WGS) entry which is preliminary data.</text>
</comment>
<dbReference type="InterPro" id="IPR051450">
    <property type="entry name" value="Gfo/Idh/MocA_Oxidoreductases"/>
</dbReference>
<dbReference type="Pfam" id="PF01408">
    <property type="entry name" value="GFO_IDH_MocA"/>
    <property type="match status" value="1"/>
</dbReference>
<dbReference type="GO" id="GO:0000166">
    <property type="term" value="F:nucleotide binding"/>
    <property type="evidence" value="ECO:0007669"/>
    <property type="project" value="InterPro"/>
</dbReference>
<feature type="domain" description="GFO/IDH/MocA-like oxidoreductase" evidence="2">
    <location>
        <begin position="133"/>
        <end position="258"/>
    </location>
</feature>
<reference evidence="3" key="1">
    <citation type="journal article" date="2020" name="mSystems">
        <title>Genome- and Community-Level Interaction Insights into Carbon Utilization and Element Cycling Functions of Hydrothermarchaeota in Hydrothermal Sediment.</title>
        <authorList>
            <person name="Zhou Z."/>
            <person name="Liu Y."/>
            <person name="Xu W."/>
            <person name="Pan J."/>
            <person name="Luo Z.H."/>
            <person name="Li M."/>
        </authorList>
    </citation>
    <scope>NUCLEOTIDE SEQUENCE [LARGE SCALE GENOMIC DNA]</scope>
    <source>
        <strain evidence="3">SpSt-86</strain>
    </source>
</reference>
<dbReference type="InterPro" id="IPR055170">
    <property type="entry name" value="GFO_IDH_MocA-like_dom"/>
</dbReference>
<organism evidence="3">
    <name type="scientific">Pseudothermotoga hypogea</name>
    <dbReference type="NCBI Taxonomy" id="57487"/>
    <lineage>
        <taxon>Bacteria</taxon>
        <taxon>Thermotogati</taxon>
        <taxon>Thermotogota</taxon>
        <taxon>Thermotogae</taxon>
        <taxon>Thermotogales</taxon>
        <taxon>Thermotogaceae</taxon>
        <taxon>Pseudothermotoga</taxon>
    </lineage>
</organism>
<gene>
    <name evidence="3" type="ORF">ENW55_01995</name>
</gene>
<dbReference type="Gene3D" id="3.40.50.720">
    <property type="entry name" value="NAD(P)-binding Rossmann-like Domain"/>
    <property type="match status" value="1"/>
</dbReference>
<dbReference type="PANTHER" id="PTHR43377">
    <property type="entry name" value="BILIVERDIN REDUCTASE A"/>
    <property type="match status" value="1"/>
</dbReference>
<dbReference type="EMBL" id="DTKQ01000015">
    <property type="protein sequence ID" value="HGZ78740.1"/>
    <property type="molecule type" value="Genomic_DNA"/>
</dbReference>
<name>A0A832I5G9_9THEM</name>
<evidence type="ECO:0000313" key="3">
    <source>
        <dbReference type="EMBL" id="HGZ78740.1"/>
    </source>
</evidence>
<dbReference type="Gene3D" id="3.30.360.10">
    <property type="entry name" value="Dihydrodipicolinate Reductase, domain 2"/>
    <property type="match status" value="1"/>
</dbReference>
<dbReference type="InterPro" id="IPR036291">
    <property type="entry name" value="NAD(P)-bd_dom_sf"/>
</dbReference>
<dbReference type="InterPro" id="IPR000683">
    <property type="entry name" value="Gfo/Idh/MocA-like_OxRdtase_N"/>
</dbReference>
<accession>A0A832I5G9</accession>
<feature type="domain" description="Gfo/Idh/MocA-like oxidoreductase N-terminal" evidence="1">
    <location>
        <begin position="46"/>
        <end position="119"/>
    </location>
</feature>
<evidence type="ECO:0000259" key="1">
    <source>
        <dbReference type="Pfam" id="PF01408"/>
    </source>
</evidence>
<dbReference type="PANTHER" id="PTHR43377:SF1">
    <property type="entry name" value="BILIVERDIN REDUCTASE A"/>
    <property type="match status" value="1"/>
</dbReference>
<dbReference type="SUPFAM" id="SSF55347">
    <property type="entry name" value="Glyceraldehyde-3-phosphate dehydrogenase-like, C-terminal domain"/>
    <property type="match status" value="1"/>
</dbReference>
<proteinExistence type="predicted"/>
<dbReference type="AlphaFoldDB" id="A0A832I5G9"/>
<dbReference type="SUPFAM" id="SSF51735">
    <property type="entry name" value="NAD(P)-binding Rossmann-fold domains"/>
    <property type="match status" value="1"/>
</dbReference>
<protein>
    <submittedName>
        <fullName evidence="3">Gfo/Idh/MocA family oxidoreductase</fullName>
    </submittedName>
</protein>